<proteinExistence type="predicted"/>
<comment type="caution">
    <text evidence="1">The sequence shown here is derived from an EMBL/GenBank/DDBJ whole genome shotgun (WGS) entry which is preliminary data.</text>
</comment>
<dbReference type="Proteomes" id="UP000807342">
    <property type="component" value="Unassembled WGS sequence"/>
</dbReference>
<dbReference type="AlphaFoldDB" id="A0A9P6BVV9"/>
<dbReference type="EMBL" id="MU152781">
    <property type="protein sequence ID" value="KAF9440184.1"/>
    <property type="molecule type" value="Genomic_DNA"/>
</dbReference>
<feature type="non-terminal residue" evidence="1">
    <location>
        <position position="73"/>
    </location>
</feature>
<keyword evidence="2" id="KW-1185">Reference proteome</keyword>
<evidence type="ECO:0000313" key="1">
    <source>
        <dbReference type="EMBL" id="KAF9440184.1"/>
    </source>
</evidence>
<protein>
    <submittedName>
        <fullName evidence="1">Uncharacterized protein</fullName>
    </submittedName>
</protein>
<sequence length="73" mass="8250">MGGKVLLMNGDLYFLPNCSRIVDLSTPTPSDLTTLFTPSYSITEHFQNPRWWTPETEWLAFVPSLPVTFTGTL</sequence>
<evidence type="ECO:0000313" key="2">
    <source>
        <dbReference type="Proteomes" id="UP000807342"/>
    </source>
</evidence>
<dbReference type="OrthoDB" id="3270336at2759"/>
<gene>
    <name evidence="1" type="ORF">P691DRAFT_688520</name>
</gene>
<organism evidence="1 2">
    <name type="scientific">Macrolepiota fuliginosa MF-IS2</name>
    <dbReference type="NCBI Taxonomy" id="1400762"/>
    <lineage>
        <taxon>Eukaryota</taxon>
        <taxon>Fungi</taxon>
        <taxon>Dikarya</taxon>
        <taxon>Basidiomycota</taxon>
        <taxon>Agaricomycotina</taxon>
        <taxon>Agaricomycetes</taxon>
        <taxon>Agaricomycetidae</taxon>
        <taxon>Agaricales</taxon>
        <taxon>Agaricineae</taxon>
        <taxon>Agaricaceae</taxon>
        <taxon>Macrolepiota</taxon>
    </lineage>
</organism>
<name>A0A9P6BVV9_9AGAR</name>
<reference evidence="1" key="1">
    <citation type="submission" date="2020-11" db="EMBL/GenBank/DDBJ databases">
        <authorList>
            <consortium name="DOE Joint Genome Institute"/>
            <person name="Ahrendt S."/>
            <person name="Riley R."/>
            <person name="Andreopoulos W."/>
            <person name="Labutti K."/>
            <person name="Pangilinan J."/>
            <person name="Ruiz-Duenas F.J."/>
            <person name="Barrasa J.M."/>
            <person name="Sanchez-Garcia M."/>
            <person name="Camarero S."/>
            <person name="Miyauchi S."/>
            <person name="Serrano A."/>
            <person name="Linde D."/>
            <person name="Babiker R."/>
            <person name="Drula E."/>
            <person name="Ayuso-Fernandez I."/>
            <person name="Pacheco R."/>
            <person name="Padilla G."/>
            <person name="Ferreira P."/>
            <person name="Barriuso J."/>
            <person name="Kellner H."/>
            <person name="Castanera R."/>
            <person name="Alfaro M."/>
            <person name="Ramirez L."/>
            <person name="Pisabarro A.G."/>
            <person name="Kuo A."/>
            <person name="Tritt A."/>
            <person name="Lipzen A."/>
            <person name="He G."/>
            <person name="Yan M."/>
            <person name="Ng V."/>
            <person name="Cullen D."/>
            <person name="Martin F."/>
            <person name="Rosso M.-N."/>
            <person name="Henrissat B."/>
            <person name="Hibbett D."/>
            <person name="Martinez A.T."/>
            <person name="Grigoriev I.V."/>
        </authorList>
    </citation>
    <scope>NUCLEOTIDE SEQUENCE</scope>
    <source>
        <strain evidence="1">MF-IS2</strain>
    </source>
</reference>
<accession>A0A9P6BVV9</accession>